<evidence type="ECO:0000256" key="3">
    <source>
        <dbReference type="ARBA" id="ARBA00022452"/>
    </source>
</evidence>
<keyword evidence="4 8" id="KW-0812">Transmembrane</keyword>
<dbReference type="InterPro" id="IPR039426">
    <property type="entry name" value="TonB-dep_rcpt-like"/>
</dbReference>
<evidence type="ECO:0000256" key="2">
    <source>
        <dbReference type="ARBA" id="ARBA00022448"/>
    </source>
</evidence>
<keyword evidence="14" id="KW-1185">Reference proteome</keyword>
<evidence type="ECO:0000259" key="12">
    <source>
        <dbReference type="Pfam" id="PF07715"/>
    </source>
</evidence>
<dbReference type="InterPro" id="IPR000531">
    <property type="entry name" value="Beta-barrel_TonB"/>
</dbReference>
<keyword evidence="3 8" id="KW-1134">Transmembrane beta strand</keyword>
<evidence type="ECO:0000256" key="1">
    <source>
        <dbReference type="ARBA" id="ARBA00004571"/>
    </source>
</evidence>
<keyword evidence="6 8" id="KW-0472">Membrane</keyword>
<dbReference type="Proteomes" id="UP001595683">
    <property type="component" value="Unassembled WGS sequence"/>
</dbReference>
<comment type="caution">
    <text evidence="13">The sequence shown here is derived from an EMBL/GenBank/DDBJ whole genome shotgun (WGS) entry which is preliminary data.</text>
</comment>
<evidence type="ECO:0000256" key="5">
    <source>
        <dbReference type="ARBA" id="ARBA00023077"/>
    </source>
</evidence>
<feature type="signal peptide" evidence="10">
    <location>
        <begin position="1"/>
        <end position="29"/>
    </location>
</feature>
<dbReference type="SUPFAM" id="SSF56935">
    <property type="entry name" value="Porins"/>
    <property type="match status" value="1"/>
</dbReference>
<reference evidence="14" key="1">
    <citation type="journal article" date="2019" name="Int. J. Syst. Evol. Microbiol.">
        <title>The Global Catalogue of Microorganisms (GCM) 10K type strain sequencing project: providing services to taxonomists for standard genome sequencing and annotation.</title>
        <authorList>
            <consortium name="The Broad Institute Genomics Platform"/>
            <consortium name="The Broad Institute Genome Sequencing Center for Infectious Disease"/>
            <person name="Wu L."/>
            <person name="Ma J."/>
        </authorList>
    </citation>
    <scope>NUCLEOTIDE SEQUENCE [LARGE SCALE GENOMIC DNA]</scope>
    <source>
        <strain evidence="14">KCTC 42224</strain>
    </source>
</reference>
<dbReference type="Pfam" id="PF07715">
    <property type="entry name" value="Plug"/>
    <property type="match status" value="1"/>
</dbReference>
<keyword evidence="7 8" id="KW-0998">Cell outer membrane</keyword>
<evidence type="ECO:0000256" key="4">
    <source>
        <dbReference type="ARBA" id="ARBA00022692"/>
    </source>
</evidence>
<dbReference type="RefSeq" id="WP_229815066.1">
    <property type="nucleotide sequence ID" value="NZ_BMZP01000002.1"/>
</dbReference>
<dbReference type="Pfam" id="PF00593">
    <property type="entry name" value="TonB_dep_Rec_b-barrel"/>
    <property type="match status" value="1"/>
</dbReference>
<comment type="similarity">
    <text evidence="8 9">Belongs to the TonB-dependent receptor family.</text>
</comment>
<comment type="subcellular location">
    <subcellularLocation>
        <location evidence="1 8">Cell outer membrane</location>
        <topology evidence="1 8">Multi-pass membrane protein</topology>
    </subcellularLocation>
</comment>
<feature type="domain" description="TonB-dependent receptor-like beta-barrel" evidence="11">
    <location>
        <begin position="350"/>
        <end position="912"/>
    </location>
</feature>
<dbReference type="PANTHER" id="PTHR47234:SF2">
    <property type="entry name" value="TONB-DEPENDENT RECEPTOR"/>
    <property type="match status" value="1"/>
</dbReference>
<evidence type="ECO:0000256" key="10">
    <source>
        <dbReference type="SAM" id="SignalP"/>
    </source>
</evidence>
<evidence type="ECO:0000256" key="8">
    <source>
        <dbReference type="PROSITE-ProRule" id="PRU01360"/>
    </source>
</evidence>
<keyword evidence="13" id="KW-0675">Receptor</keyword>
<feature type="domain" description="TonB-dependent receptor plug" evidence="12">
    <location>
        <begin position="70"/>
        <end position="178"/>
    </location>
</feature>
<evidence type="ECO:0000259" key="11">
    <source>
        <dbReference type="Pfam" id="PF00593"/>
    </source>
</evidence>
<dbReference type="Gene3D" id="2.170.130.10">
    <property type="entry name" value="TonB-dependent receptor, plug domain"/>
    <property type="match status" value="1"/>
</dbReference>
<feature type="chain" id="PRO_5045691454" evidence="10">
    <location>
        <begin position="30"/>
        <end position="953"/>
    </location>
</feature>
<keyword evidence="5 9" id="KW-0798">TonB box</keyword>
<dbReference type="InterPro" id="IPR036942">
    <property type="entry name" value="Beta-barrel_TonB_sf"/>
</dbReference>
<protein>
    <submittedName>
        <fullName evidence="13">TonB-dependent receptor</fullName>
    </submittedName>
</protein>
<gene>
    <name evidence="13" type="ORF">ACFOOT_05565</name>
</gene>
<evidence type="ECO:0000313" key="13">
    <source>
        <dbReference type="EMBL" id="MFC3670884.1"/>
    </source>
</evidence>
<name>A0ABV7V0G7_9SPHN</name>
<dbReference type="CDD" id="cd01347">
    <property type="entry name" value="ligand_gated_channel"/>
    <property type="match status" value="1"/>
</dbReference>
<dbReference type="PANTHER" id="PTHR47234">
    <property type="match status" value="1"/>
</dbReference>
<keyword evidence="10" id="KW-0732">Signal</keyword>
<evidence type="ECO:0000313" key="14">
    <source>
        <dbReference type="Proteomes" id="UP001595683"/>
    </source>
</evidence>
<proteinExistence type="inferred from homology"/>
<accession>A0ABV7V0G7</accession>
<evidence type="ECO:0000256" key="6">
    <source>
        <dbReference type="ARBA" id="ARBA00023136"/>
    </source>
</evidence>
<sequence length="953" mass="101489">MTKTPSSIYYAGAASLAMALASLASPALAQDAPAALPTTPSADVGTVAPADTGSEIVVTGSRIERPDLAASSPVSVISADTLKTVNTVTVEQILAVNPQFAAGLNGASNNPGDGSATLDLRGLGSKRTLVLVNGKRLPVYDASGSVDVNQIPTALIKNVQVLTGGASAVYGSDAISGVVNFVLDDKFTGLKADGGAQVTGYGDGAQYDASLVGGFNIGDRGHLVLSTNYSKREGVKYAARSFSNRTLCSDDLTETCGSSNTTPTAFDIPGATRQQVTASGGLTSDVAGYNYNPVNYAQTPFERWGGMALWNYDVSDHVELYGWGSYQHIKTVQTLAPTATAGYQFNIYSDNPYLSDAERTAFFDTTANPDLQINSDGSSTIGIRRRITETEGRVEQHTTTTWQALMGLRGDFFDTGFKFDTSVQYAQVHKHTLLENDLSYTNLTNAIDAVSDGNGGVECRSAAARAAGCVPIDVFSVNGITSNALSYVLQNATQDDRTTQFVAEGDLSGDLKFLQSPFASAPAALAVGATYRRETADTRVSDNYASGDLIYYGQGFNIPNKSYNVKEAYAEFKMPLVQDKPGIQALDIEAGYRYADYSIAGGVSAYKFGGDYAPVAGLRFRANFQRSVRAPNLYELYLPTTAGTGNLQTDPCAGANVAASIQTLCIAQGATQSELNKGLIPQPTAGQVNAYYGGNVDLKPEKSNTITVGMVVEPRRVPGLSATLDYYDIKIANAITYNSATTVVNQCFASGDVNNVYCKMIHRSTVDGSLSGDTSVGVETLYANVAVIRTRGLDVGLNYHRGPQSGFHYGFNFAGTYVIKNYSVIAGETYECAGKFGAQCDTPTPKWKHVATLNVGWKNLDLTTRWRLIGAVKEDEYTDIEKSHIPAYNYFDETANIRVNDKYTFSLGMLNVFNTKPPIVGDTSGATSVAGSTFATVYDVMGRTFFARVSASF</sequence>
<dbReference type="InterPro" id="IPR012910">
    <property type="entry name" value="Plug_dom"/>
</dbReference>
<dbReference type="PROSITE" id="PS52016">
    <property type="entry name" value="TONB_DEPENDENT_REC_3"/>
    <property type="match status" value="1"/>
</dbReference>
<evidence type="ECO:0000256" key="9">
    <source>
        <dbReference type="RuleBase" id="RU003357"/>
    </source>
</evidence>
<keyword evidence="2 8" id="KW-0813">Transport</keyword>
<dbReference type="EMBL" id="JBHRYE010000010">
    <property type="protein sequence ID" value="MFC3670884.1"/>
    <property type="molecule type" value="Genomic_DNA"/>
</dbReference>
<organism evidence="13 14">
    <name type="scientific">Novosphingobium pokkalii</name>
    <dbReference type="NCBI Taxonomy" id="1770194"/>
    <lineage>
        <taxon>Bacteria</taxon>
        <taxon>Pseudomonadati</taxon>
        <taxon>Pseudomonadota</taxon>
        <taxon>Alphaproteobacteria</taxon>
        <taxon>Sphingomonadales</taxon>
        <taxon>Sphingomonadaceae</taxon>
        <taxon>Novosphingobium</taxon>
    </lineage>
</organism>
<dbReference type="Gene3D" id="2.40.170.20">
    <property type="entry name" value="TonB-dependent receptor, beta-barrel domain"/>
    <property type="match status" value="1"/>
</dbReference>
<dbReference type="InterPro" id="IPR037066">
    <property type="entry name" value="Plug_dom_sf"/>
</dbReference>
<evidence type="ECO:0000256" key="7">
    <source>
        <dbReference type="ARBA" id="ARBA00023237"/>
    </source>
</evidence>